<dbReference type="EMBL" id="JACICY010000002">
    <property type="protein sequence ID" value="MBB3860151.1"/>
    <property type="molecule type" value="Genomic_DNA"/>
</dbReference>
<dbReference type="Pfam" id="PF02517">
    <property type="entry name" value="Rce1-like"/>
    <property type="match status" value="1"/>
</dbReference>
<evidence type="ECO:0000313" key="4">
    <source>
        <dbReference type="Proteomes" id="UP000562395"/>
    </source>
</evidence>
<dbReference type="AlphaFoldDB" id="A0A7W5ZUE8"/>
<proteinExistence type="predicted"/>
<keyword evidence="1" id="KW-0472">Membrane</keyword>
<protein>
    <submittedName>
        <fullName evidence="3">Membrane protease YdiL (CAAX protease family)</fullName>
    </submittedName>
</protein>
<accession>A0A7W5ZUE8</accession>
<dbReference type="GO" id="GO:0006508">
    <property type="term" value="P:proteolysis"/>
    <property type="evidence" value="ECO:0007669"/>
    <property type="project" value="UniProtKB-KW"/>
</dbReference>
<feature type="domain" description="CAAX prenyl protease 2/Lysostaphin resistance protein A-like" evidence="2">
    <location>
        <begin position="167"/>
        <end position="235"/>
    </location>
</feature>
<feature type="transmembrane region" description="Helical" evidence="1">
    <location>
        <begin position="139"/>
        <end position="159"/>
    </location>
</feature>
<feature type="transmembrane region" description="Helical" evidence="1">
    <location>
        <begin position="168"/>
        <end position="189"/>
    </location>
</feature>
<evidence type="ECO:0000259" key="2">
    <source>
        <dbReference type="Pfam" id="PF02517"/>
    </source>
</evidence>
<dbReference type="InterPro" id="IPR003675">
    <property type="entry name" value="Rce1/LyrA-like_dom"/>
</dbReference>
<name>A0A7W5ZUE8_9SPHN</name>
<evidence type="ECO:0000313" key="3">
    <source>
        <dbReference type="EMBL" id="MBB3860151.1"/>
    </source>
</evidence>
<feature type="transmembrane region" description="Helical" evidence="1">
    <location>
        <begin position="222"/>
        <end position="243"/>
    </location>
</feature>
<organism evidence="3 4">
    <name type="scientific">Novosphingobium hassiacum</name>
    <dbReference type="NCBI Taxonomy" id="173676"/>
    <lineage>
        <taxon>Bacteria</taxon>
        <taxon>Pseudomonadati</taxon>
        <taxon>Pseudomonadota</taxon>
        <taxon>Alphaproteobacteria</taxon>
        <taxon>Sphingomonadales</taxon>
        <taxon>Sphingomonadaceae</taxon>
        <taxon>Novosphingobium</taxon>
    </lineage>
</organism>
<gene>
    <name evidence="3" type="ORF">GGQ88_001412</name>
</gene>
<dbReference type="GO" id="GO:0080120">
    <property type="term" value="P:CAAX-box protein maturation"/>
    <property type="evidence" value="ECO:0007669"/>
    <property type="project" value="UniProtKB-ARBA"/>
</dbReference>
<keyword evidence="4" id="KW-1185">Reference proteome</keyword>
<reference evidence="3 4" key="1">
    <citation type="submission" date="2020-08" db="EMBL/GenBank/DDBJ databases">
        <title>Genomic Encyclopedia of Type Strains, Phase IV (KMG-IV): sequencing the most valuable type-strain genomes for metagenomic binning, comparative biology and taxonomic classification.</title>
        <authorList>
            <person name="Goeker M."/>
        </authorList>
    </citation>
    <scope>NUCLEOTIDE SEQUENCE [LARGE SCALE GENOMIC DNA]</scope>
    <source>
        <strain evidence="3 4">DSM 14552</strain>
    </source>
</reference>
<feature type="transmembrane region" description="Helical" evidence="1">
    <location>
        <begin position="195"/>
        <end position="215"/>
    </location>
</feature>
<dbReference type="GO" id="GO:0004175">
    <property type="term" value="F:endopeptidase activity"/>
    <property type="evidence" value="ECO:0007669"/>
    <property type="project" value="UniProtKB-ARBA"/>
</dbReference>
<sequence>MTDPIAIPPAAPIPSNIRAVLTEPFAFWARPHLIEPTGLRAPGALRHWALLTVLQVAVLLCVVVPIMLAWKSAFDLAAPNAFDGMGPLALWGGAVLLGPVLEELFFRAWLAGRRRALWAMAATIAGLALFVALGRGNALAGGGILLATVVVAAGGWFWLRRRVDRPGWFVRAFAWLFYANALVFAAMHLANYPKITLLALPMVLPQLWTGLMLGFIRLRIGLIPAIMTHIVSNAVTLGIALTWG</sequence>
<keyword evidence="3" id="KW-0645">Protease</keyword>
<dbReference type="Proteomes" id="UP000562395">
    <property type="component" value="Unassembled WGS sequence"/>
</dbReference>
<feature type="transmembrane region" description="Helical" evidence="1">
    <location>
        <begin position="88"/>
        <end position="109"/>
    </location>
</feature>
<keyword evidence="3" id="KW-0378">Hydrolase</keyword>
<dbReference type="RefSeq" id="WP_183612389.1">
    <property type="nucleotide sequence ID" value="NZ_JACICY010000002.1"/>
</dbReference>
<feature type="transmembrane region" description="Helical" evidence="1">
    <location>
        <begin position="48"/>
        <end position="68"/>
    </location>
</feature>
<evidence type="ECO:0000256" key="1">
    <source>
        <dbReference type="SAM" id="Phobius"/>
    </source>
</evidence>
<comment type="caution">
    <text evidence="3">The sequence shown here is derived from an EMBL/GenBank/DDBJ whole genome shotgun (WGS) entry which is preliminary data.</text>
</comment>
<keyword evidence="1" id="KW-0812">Transmembrane</keyword>
<feature type="transmembrane region" description="Helical" evidence="1">
    <location>
        <begin position="116"/>
        <end position="133"/>
    </location>
</feature>
<keyword evidence="1" id="KW-1133">Transmembrane helix</keyword>